<evidence type="ECO:0000313" key="7">
    <source>
        <dbReference type="EMBL" id="GAI48522.1"/>
    </source>
</evidence>
<accession>X1NWV8</accession>
<name>X1NWV8_9ZZZZ</name>
<feature type="transmembrane region" description="Helical" evidence="6">
    <location>
        <begin position="55"/>
        <end position="72"/>
    </location>
</feature>
<dbReference type="AlphaFoldDB" id="X1NWV8"/>
<evidence type="ECO:0000256" key="4">
    <source>
        <dbReference type="ARBA" id="ARBA00022989"/>
    </source>
</evidence>
<reference evidence="7" key="1">
    <citation type="journal article" date="2014" name="Front. Microbiol.">
        <title>High frequency of phylogenetically diverse reductive dehalogenase-homologous genes in deep subseafloor sedimentary metagenomes.</title>
        <authorList>
            <person name="Kawai M."/>
            <person name="Futagami T."/>
            <person name="Toyoda A."/>
            <person name="Takaki Y."/>
            <person name="Nishi S."/>
            <person name="Hori S."/>
            <person name="Arai W."/>
            <person name="Tsubouchi T."/>
            <person name="Morono Y."/>
            <person name="Uchiyama I."/>
            <person name="Ito T."/>
            <person name="Fujiyama A."/>
            <person name="Inagaki F."/>
            <person name="Takami H."/>
        </authorList>
    </citation>
    <scope>NUCLEOTIDE SEQUENCE</scope>
    <source>
        <strain evidence="7">Expedition CK06-06</strain>
    </source>
</reference>
<dbReference type="EMBL" id="BARV01039856">
    <property type="protein sequence ID" value="GAI48522.1"/>
    <property type="molecule type" value="Genomic_DNA"/>
</dbReference>
<dbReference type="GO" id="GO:0005886">
    <property type="term" value="C:plasma membrane"/>
    <property type="evidence" value="ECO:0007669"/>
    <property type="project" value="TreeGrafter"/>
</dbReference>
<organism evidence="7">
    <name type="scientific">marine sediment metagenome</name>
    <dbReference type="NCBI Taxonomy" id="412755"/>
    <lineage>
        <taxon>unclassified sequences</taxon>
        <taxon>metagenomes</taxon>
        <taxon>ecological metagenomes</taxon>
    </lineage>
</organism>
<dbReference type="InterPro" id="IPR000715">
    <property type="entry name" value="Glycosyl_transferase_4"/>
</dbReference>
<dbReference type="GO" id="GO:0016780">
    <property type="term" value="F:phosphotransferase activity, for other substituted phosphate groups"/>
    <property type="evidence" value="ECO:0007669"/>
    <property type="project" value="InterPro"/>
</dbReference>
<feature type="non-terminal residue" evidence="7">
    <location>
        <position position="138"/>
    </location>
</feature>
<evidence type="ECO:0000256" key="6">
    <source>
        <dbReference type="SAM" id="Phobius"/>
    </source>
</evidence>
<evidence type="ECO:0008006" key="8">
    <source>
        <dbReference type="Google" id="ProtNLM"/>
    </source>
</evidence>
<keyword evidence="4 6" id="KW-1133">Transmembrane helix</keyword>
<dbReference type="GO" id="GO:0071555">
    <property type="term" value="P:cell wall organization"/>
    <property type="evidence" value="ECO:0007669"/>
    <property type="project" value="TreeGrafter"/>
</dbReference>
<dbReference type="GO" id="GO:0044038">
    <property type="term" value="P:cell wall macromolecule biosynthetic process"/>
    <property type="evidence" value="ECO:0007669"/>
    <property type="project" value="TreeGrafter"/>
</dbReference>
<keyword evidence="2" id="KW-0808">Transferase</keyword>
<evidence type="ECO:0000256" key="2">
    <source>
        <dbReference type="ARBA" id="ARBA00022679"/>
    </source>
</evidence>
<evidence type="ECO:0000256" key="3">
    <source>
        <dbReference type="ARBA" id="ARBA00022692"/>
    </source>
</evidence>
<feature type="transmembrane region" description="Helical" evidence="6">
    <location>
        <begin position="92"/>
        <end position="115"/>
    </location>
</feature>
<dbReference type="PANTHER" id="PTHR22926:SF5">
    <property type="entry name" value="PHOSPHO-N-ACETYLMURAMOYL-PENTAPEPTIDE-TRANSFERASE HOMOLOG"/>
    <property type="match status" value="1"/>
</dbReference>
<dbReference type="PANTHER" id="PTHR22926">
    <property type="entry name" value="PHOSPHO-N-ACETYLMURAMOYL-PENTAPEPTIDE-TRANSFERASE"/>
    <property type="match status" value="1"/>
</dbReference>
<sequence length="138" mass="14636">MAISNAVNFADGLDGLAVVPASVVAAVYGVFAYILGRVDFSSYLLFEHIPNSGEIAVFCASVMGAGLGFLWYNAYPAQVFMGDIGSQSLGGIIAVTAILIKQEFLFLIAGGIFLAEAFSVLIQDRIGIASVGRRIFYR</sequence>
<proteinExistence type="predicted"/>
<dbReference type="PROSITE" id="PS01348">
    <property type="entry name" value="MRAY_2"/>
    <property type="match status" value="1"/>
</dbReference>
<dbReference type="Pfam" id="PF00953">
    <property type="entry name" value="Glycos_transf_4"/>
    <property type="match status" value="1"/>
</dbReference>
<feature type="transmembrane region" description="Helical" evidence="6">
    <location>
        <begin position="15"/>
        <end position="35"/>
    </location>
</feature>
<protein>
    <recommendedName>
        <fullName evidence="8">Phospho-N-acetylmuramoyl-pentapeptide-transferase</fullName>
    </recommendedName>
</protein>
<dbReference type="InterPro" id="IPR018480">
    <property type="entry name" value="PNAcMuramoyl-5peptid_Trfase_CS"/>
</dbReference>
<comment type="caution">
    <text evidence="7">The sequence shown here is derived from an EMBL/GenBank/DDBJ whole genome shotgun (WGS) entry which is preliminary data.</text>
</comment>
<keyword evidence="5 6" id="KW-0472">Membrane</keyword>
<evidence type="ECO:0000256" key="5">
    <source>
        <dbReference type="ARBA" id="ARBA00023136"/>
    </source>
</evidence>
<comment type="subcellular location">
    <subcellularLocation>
        <location evidence="1">Membrane</location>
        <topology evidence="1">Multi-pass membrane protein</topology>
    </subcellularLocation>
</comment>
<keyword evidence="3 6" id="KW-0812">Transmembrane</keyword>
<evidence type="ECO:0000256" key="1">
    <source>
        <dbReference type="ARBA" id="ARBA00004141"/>
    </source>
</evidence>
<gene>
    <name evidence="7" type="ORF">S06H3_60949</name>
</gene>